<dbReference type="EMBL" id="POUA01000002">
    <property type="protein sequence ID" value="PZG57021.1"/>
    <property type="molecule type" value="Genomic_DNA"/>
</dbReference>
<accession>A0A2W2H8N6</accession>
<name>A0A2W2H8N6_9ACTN</name>
<organism evidence="2 3">
    <name type="scientific">Spongiactinospora gelatinilytica</name>
    <dbReference type="NCBI Taxonomy" id="2666298"/>
    <lineage>
        <taxon>Bacteria</taxon>
        <taxon>Bacillati</taxon>
        <taxon>Actinomycetota</taxon>
        <taxon>Actinomycetes</taxon>
        <taxon>Streptosporangiales</taxon>
        <taxon>Streptosporangiaceae</taxon>
        <taxon>Spongiactinospora</taxon>
    </lineage>
</organism>
<evidence type="ECO:0000313" key="3">
    <source>
        <dbReference type="Proteomes" id="UP000248544"/>
    </source>
</evidence>
<keyword evidence="3" id="KW-1185">Reference proteome</keyword>
<comment type="caution">
    <text evidence="2">The sequence shown here is derived from an EMBL/GenBank/DDBJ whole genome shotgun (WGS) entry which is preliminary data.</text>
</comment>
<gene>
    <name evidence="2" type="ORF">C1I98_00560</name>
</gene>
<proteinExistence type="predicted"/>
<dbReference type="AlphaFoldDB" id="A0A2W2H8N6"/>
<sequence length="80" mass="7996">MRNRAPDWPAAGRVPGDLPPSGTGLLGLRQRVDLVGGVFSAQPTGDGGFELLAVLPGKDTAPPSDRGGPRLAVPAGGGRA</sequence>
<evidence type="ECO:0008006" key="4">
    <source>
        <dbReference type="Google" id="ProtNLM"/>
    </source>
</evidence>
<feature type="region of interest" description="Disordered" evidence="1">
    <location>
        <begin position="1"/>
        <end position="24"/>
    </location>
</feature>
<dbReference type="RefSeq" id="WP_111165057.1">
    <property type="nucleotide sequence ID" value="NZ_POUA01000002.1"/>
</dbReference>
<reference evidence="2 3" key="1">
    <citation type="submission" date="2018-01" db="EMBL/GenBank/DDBJ databases">
        <title>Draft genome sequence of Sphaerisporangium sp. 7K107.</title>
        <authorList>
            <person name="Sahin N."/>
            <person name="Saygin H."/>
            <person name="Ay H."/>
        </authorList>
    </citation>
    <scope>NUCLEOTIDE SEQUENCE [LARGE SCALE GENOMIC DNA]</scope>
    <source>
        <strain evidence="2 3">7K107</strain>
    </source>
</reference>
<dbReference type="Proteomes" id="UP000248544">
    <property type="component" value="Unassembled WGS sequence"/>
</dbReference>
<evidence type="ECO:0000256" key="1">
    <source>
        <dbReference type="SAM" id="MobiDB-lite"/>
    </source>
</evidence>
<evidence type="ECO:0000313" key="2">
    <source>
        <dbReference type="EMBL" id="PZG57021.1"/>
    </source>
</evidence>
<protein>
    <recommendedName>
        <fullName evidence="4">Sensor histidine kinase</fullName>
    </recommendedName>
</protein>
<feature type="region of interest" description="Disordered" evidence="1">
    <location>
        <begin position="57"/>
        <end position="80"/>
    </location>
</feature>